<keyword evidence="1" id="KW-0732">Signal</keyword>
<evidence type="ECO:0000313" key="2">
    <source>
        <dbReference type="EMBL" id="OQP38676.1"/>
    </source>
</evidence>
<name>A0A1V9DXT1_9BACT</name>
<dbReference type="OrthoDB" id="1041092at2"/>
<protein>
    <recommendedName>
        <fullName evidence="4">DUF5074 domain-containing protein</fullName>
    </recommendedName>
</protein>
<gene>
    <name evidence="2" type="ORF">A4H97_18330</name>
</gene>
<dbReference type="InterPro" id="IPR015943">
    <property type="entry name" value="WD40/YVTN_repeat-like_dom_sf"/>
</dbReference>
<dbReference type="EMBL" id="LVXG01000082">
    <property type="protein sequence ID" value="OQP38676.1"/>
    <property type="molecule type" value="Genomic_DNA"/>
</dbReference>
<accession>A0A1V9DXT1</accession>
<dbReference type="Proteomes" id="UP000192610">
    <property type="component" value="Unassembled WGS sequence"/>
</dbReference>
<evidence type="ECO:0000313" key="3">
    <source>
        <dbReference type="Proteomes" id="UP000192610"/>
    </source>
</evidence>
<dbReference type="Pfam" id="PF16819">
    <property type="entry name" value="DUF5074"/>
    <property type="match status" value="1"/>
</dbReference>
<organism evidence="2 3">
    <name type="scientific">Niastella yeongjuensis</name>
    <dbReference type="NCBI Taxonomy" id="354355"/>
    <lineage>
        <taxon>Bacteria</taxon>
        <taxon>Pseudomonadati</taxon>
        <taxon>Bacteroidota</taxon>
        <taxon>Chitinophagia</taxon>
        <taxon>Chitinophagales</taxon>
        <taxon>Chitinophagaceae</taxon>
        <taxon>Niastella</taxon>
    </lineage>
</organism>
<dbReference type="InterPro" id="IPR031815">
    <property type="entry name" value="DUF5074"/>
</dbReference>
<feature type="chain" id="PRO_5010727014" description="DUF5074 domain-containing protein" evidence="1">
    <location>
        <begin position="26"/>
        <end position="379"/>
    </location>
</feature>
<sequence length="379" mass="39683">MKSIKRLALLAVSVVVLFTSCSKNVDQPFDQQTDLLTNGRVSQKAALLNSYTGGFYLINEGWYGHGTGEVNFYDYATGTLGDSLFVKNNPTKNLNPATSTLQYGTIFNGKLYLVSKVGGPLVVCDENTLVESGRIAASSSNDWRAFVGVDATHGLISSQSGIYPVSLPGLTVGTKLSGASISGQVGDLTKSGNFVFALSQSAGVVVLNATTNVVVKTIPNIAVGFAKTADGAVWCAGGTSLVRIDPVTLTTTTVTLPFTANNSWGAWHPGSITASTTANEIFLANNATFAGATTIYKYVVGNSSSLSAPFITIASGKETYGSGVGYDASNNTVVVTTVEQGFTTHFSVNDLVIYNAATGSQISDLPYSGYWFPSIAVFH</sequence>
<reference evidence="3" key="1">
    <citation type="submission" date="2016-04" db="EMBL/GenBank/DDBJ databases">
        <authorList>
            <person name="Chen L."/>
            <person name="Zhuang W."/>
            <person name="Wang G."/>
        </authorList>
    </citation>
    <scope>NUCLEOTIDE SEQUENCE [LARGE SCALE GENOMIC DNA]</scope>
    <source>
        <strain evidence="3">17621</strain>
    </source>
</reference>
<dbReference type="AlphaFoldDB" id="A0A1V9DXT1"/>
<evidence type="ECO:0000256" key="1">
    <source>
        <dbReference type="SAM" id="SignalP"/>
    </source>
</evidence>
<proteinExistence type="predicted"/>
<dbReference type="STRING" id="354355.SAMN05660816_02736"/>
<feature type="signal peptide" evidence="1">
    <location>
        <begin position="1"/>
        <end position="25"/>
    </location>
</feature>
<dbReference type="PROSITE" id="PS51257">
    <property type="entry name" value="PROKAR_LIPOPROTEIN"/>
    <property type="match status" value="1"/>
</dbReference>
<dbReference type="RefSeq" id="WP_081204682.1">
    <property type="nucleotide sequence ID" value="NZ_FOCZ01000004.1"/>
</dbReference>
<comment type="caution">
    <text evidence="2">The sequence shown here is derived from an EMBL/GenBank/DDBJ whole genome shotgun (WGS) entry which is preliminary data.</text>
</comment>
<dbReference type="Gene3D" id="2.130.10.10">
    <property type="entry name" value="YVTN repeat-like/Quinoprotein amine dehydrogenase"/>
    <property type="match status" value="1"/>
</dbReference>
<keyword evidence="3" id="KW-1185">Reference proteome</keyword>
<evidence type="ECO:0008006" key="4">
    <source>
        <dbReference type="Google" id="ProtNLM"/>
    </source>
</evidence>